<reference evidence="2" key="1">
    <citation type="journal article" date="2014" name="Front. Microbiol.">
        <title>High frequency of phylogenetically diverse reductive dehalogenase-homologous genes in deep subseafloor sedimentary metagenomes.</title>
        <authorList>
            <person name="Kawai M."/>
            <person name="Futagami T."/>
            <person name="Toyoda A."/>
            <person name="Takaki Y."/>
            <person name="Nishi S."/>
            <person name="Hori S."/>
            <person name="Arai W."/>
            <person name="Tsubouchi T."/>
            <person name="Morono Y."/>
            <person name="Uchiyama I."/>
            <person name="Ito T."/>
            <person name="Fujiyama A."/>
            <person name="Inagaki F."/>
            <person name="Takami H."/>
        </authorList>
    </citation>
    <scope>NUCLEOTIDE SEQUENCE</scope>
    <source>
        <strain evidence="2">Expedition CK06-06</strain>
    </source>
</reference>
<dbReference type="SUPFAM" id="SSF54665">
    <property type="entry name" value="CO dehydrogenase molybdoprotein N-domain-like"/>
    <property type="match status" value="1"/>
</dbReference>
<organism evidence="2">
    <name type="scientific">marine sediment metagenome</name>
    <dbReference type="NCBI Taxonomy" id="412755"/>
    <lineage>
        <taxon>unclassified sequences</taxon>
        <taxon>metagenomes</taxon>
        <taxon>ecological metagenomes</taxon>
    </lineage>
</organism>
<protein>
    <recommendedName>
        <fullName evidence="1">Aldehyde oxidase/xanthine dehydrogenase a/b hammerhead domain-containing protein</fullName>
    </recommendedName>
</protein>
<dbReference type="AlphaFoldDB" id="X1NRM7"/>
<dbReference type="InterPro" id="IPR000674">
    <property type="entry name" value="Ald_Oxase/Xan_DH_a/b"/>
</dbReference>
<dbReference type="InterPro" id="IPR036856">
    <property type="entry name" value="Ald_Oxase/Xan_DH_a/b_sf"/>
</dbReference>
<dbReference type="InterPro" id="IPR052516">
    <property type="entry name" value="N-heterocyclic_Hydroxylase"/>
</dbReference>
<comment type="caution">
    <text evidence="2">The sequence shown here is derived from an EMBL/GenBank/DDBJ whole genome shotgun (WGS) entry which is preliminary data.</text>
</comment>
<dbReference type="Gene3D" id="3.90.1170.50">
    <property type="entry name" value="Aldehyde oxidase/xanthine dehydrogenase, a/b hammerhead"/>
    <property type="match status" value="1"/>
</dbReference>
<sequence length="66" mass="7431">MAEFSVIGKRKPRVDAREKVTGEAKYAADYSLPGMLWCKLLRSPYPHARILDIDTSRAERLPGVKA</sequence>
<dbReference type="Pfam" id="PF01315">
    <property type="entry name" value="Ald_Xan_dh_C"/>
    <property type="match status" value="1"/>
</dbReference>
<dbReference type="PANTHER" id="PTHR47495:SF1">
    <property type="entry name" value="BLL3820 PROTEIN"/>
    <property type="match status" value="1"/>
</dbReference>
<evidence type="ECO:0000313" key="2">
    <source>
        <dbReference type="EMBL" id="GAI46697.1"/>
    </source>
</evidence>
<feature type="domain" description="Aldehyde oxidase/xanthine dehydrogenase a/b hammerhead" evidence="1">
    <location>
        <begin position="21"/>
        <end position="66"/>
    </location>
</feature>
<accession>X1NRM7</accession>
<dbReference type="SMART" id="SM01008">
    <property type="entry name" value="Ald_Xan_dh_C"/>
    <property type="match status" value="1"/>
</dbReference>
<feature type="non-terminal residue" evidence="2">
    <location>
        <position position="66"/>
    </location>
</feature>
<name>X1NRM7_9ZZZZ</name>
<dbReference type="EMBL" id="BARV01040808">
    <property type="protein sequence ID" value="GAI46697.1"/>
    <property type="molecule type" value="Genomic_DNA"/>
</dbReference>
<dbReference type="PANTHER" id="PTHR47495">
    <property type="entry name" value="ALDEHYDE DEHYDROGENASE"/>
    <property type="match status" value="1"/>
</dbReference>
<evidence type="ECO:0000259" key="1">
    <source>
        <dbReference type="SMART" id="SM01008"/>
    </source>
</evidence>
<gene>
    <name evidence="2" type="ORF">S06H3_62043</name>
</gene>
<proteinExistence type="predicted"/>